<dbReference type="EMBL" id="CAJHOF010000006">
    <property type="protein sequence ID" value="CAD7288035.1"/>
    <property type="molecule type" value="Genomic_DNA"/>
</dbReference>
<name>A0ABM8Q573_9BACT</name>
<keyword evidence="2" id="KW-1185">Reference proteome</keyword>
<sequence>MSYSKISDLKTLIRADSSDKIGHGHVRRDLVLATKIKNVSFASVRMQGDIFSEINYPKTELKTLEISELIRLINDENFELVVLDHYGIDYDAQKAISEQTRAKILSFDDDYRRHYCDILLNVNLFAKPKMYENLIPKTAEVWCGQNFLLVRDEFYAEKKIKRAKIYDFFIGFGGTDILNISGKIAEILLAKSAKIALITTSANANLAKLKILADKNENLSLFINSNQIAKLMNESKSLIIQSSSFVNEAMVLGANFTAVKTANNQNELYKWLKSNGFKTYKSDEILQVLKYF</sequence>
<dbReference type="NCBIfam" id="TIGR03590">
    <property type="entry name" value="PseG"/>
    <property type="match status" value="1"/>
</dbReference>
<dbReference type="InterPro" id="IPR020023">
    <property type="entry name" value="PseG"/>
</dbReference>
<keyword evidence="1" id="KW-0378">Hydrolase</keyword>
<proteinExistence type="predicted"/>
<comment type="caution">
    <text evidence="1">The sequence shown here is derived from an EMBL/GenBank/DDBJ whole genome shotgun (WGS) entry which is preliminary data.</text>
</comment>
<dbReference type="EC" id="3.6.1.57" evidence="1"/>
<protein>
    <submittedName>
        <fullName evidence="1">UDP-2,4-diacetamido-2,4, 6-trideoxy-beta-L-altropyranose hydrolase</fullName>
        <ecNumber evidence="1">3.6.1.57</ecNumber>
    </submittedName>
</protein>
<dbReference type="Gene3D" id="3.40.50.2000">
    <property type="entry name" value="Glycogen Phosphorylase B"/>
    <property type="match status" value="1"/>
</dbReference>
<gene>
    <name evidence="1" type="primary">pseG</name>
    <name evidence="1" type="ORF">LMG7974_00800</name>
</gene>
<evidence type="ECO:0000313" key="2">
    <source>
        <dbReference type="Proteomes" id="UP000789803"/>
    </source>
</evidence>
<dbReference type="Proteomes" id="UP000789803">
    <property type="component" value="Unassembled WGS sequence"/>
</dbReference>
<dbReference type="GO" id="GO:0016787">
    <property type="term" value="F:hydrolase activity"/>
    <property type="evidence" value="ECO:0007669"/>
    <property type="project" value="UniProtKB-KW"/>
</dbReference>
<dbReference type="Gene3D" id="3.40.50.11190">
    <property type="match status" value="1"/>
</dbReference>
<accession>A0ABM8Q573</accession>
<evidence type="ECO:0000313" key="1">
    <source>
        <dbReference type="EMBL" id="CAD7288035.1"/>
    </source>
</evidence>
<dbReference type="RefSeq" id="WP_229932611.1">
    <property type="nucleotide sequence ID" value="NZ_CAJHOF010000006.1"/>
</dbReference>
<reference evidence="1 2" key="1">
    <citation type="submission" date="2020-11" db="EMBL/GenBank/DDBJ databases">
        <authorList>
            <person name="Peeters C."/>
        </authorList>
    </citation>
    <scope>NUCLEOTIDE SEQUENCE [LARGE SCALE GENOMIC DNA]</scope>
    <source>
        <strain evidence="1 2">LMG 7974</strain>
    </source>
</reference>
<organism evidence="1 2">
    <name type="scientific">Campylobacter majalis</name>
    <dbReference type="NCBI Taxonomy" id="2790656"/>
    <lineage>
        <taxon>Bacteria</taxon>
        <taxon>Pseudomonadati</taxon>
        <taxon>Campylobacterota</taxon>
        <taxon>Epsilonproteobacteria</taxon>
        <taxon>Campylobacterales</taxon>
        <taxon>Campylobacteraceae</taxon>
        <taxon>Campylobacter</taxon>
    </lineage>
</organism>